<protein>
    <recommendedName>
        <fullName evidence="6">Membrane transport protein MMPL domain-containing protein</fullName>
    </recommendedName>
</protein>
<name>A0A382KHU8_9ZZZZ</name>
<comment type="subcellular location">
    <subcellularLocation>
        <location evidence="1">Membrane</location>
        <topology evidence="1">Multi-pass membrane protein</topology>
    </subcellularLocation>
</comment>
<feature type="transmembrane region" description="Helical" evidence="5">
    <location>
        <begin position="252"/>
        <end position="272"/>
    </location>
</feature>
<keyword evidence="3 5" id="KW-1133">Transmembrane helix</keyword>
<dbReference type="GO" id="GO:0016020">
    <property type="term" value="C:membrane"/>
    <property type="evidence" value="ECO:0007669"/>
    <property type="project" value="UniProtKB-SubCell"/>
</dbReference>
<feature type="domain" description="Membrane transport protein MMPL" evidence="6">
    <location>
        <begin position="216"/>
        <end position="296"/>
    </location>
</feature>
<keyword evidence="2 5" id="KW-0812">Transmembrane</keyword>
<accession>A0A382KHU8</accession>
<evidence type="ECO:0000256" key="4">
    <source>
        <dbReference type="ARBA" id="ARBA00023136"/>
    </source>
</evidence>
<reference evidence="7" key="1">
    <citation type="submission" date="2018-05" db="EMBL/GenBank/DDBJ databases">
        <authorList>
            <person name="Lanie J.A."/>
            <person name="Ng W.-L."/>
            <person name="Kazmierczak K.M."/>
            <person name="Andrzejewski T.M."/>
            <person name="Davidsen T.M."/>
            <person name="Wayne K.J."/>
            <person name="Tettelin H."/>
            <person name="Glass J.I."/>
            <person name="Rusch D."/>
            <person name="Podicherti R."/>
            <person name="Tsui H.-C.T."/>
            <person name="Winkler M.E."/>
        </authorList>
    </citation>
    <scope>NUCLEOTIDE SEQUENCE</scope>
</reference>
<dbReference type="InterPro" id="IPR004869">
    <property type="entry name" value="MMPL_dom"/>
</dbReference>
<evidence type="ECO:0000313" key="7">
    <source>
        <dbReference type="EMBL" id="SVC22993.1"/>
    </source>
</evidence>
<organism evidence="7">
    <name type="scientific">marine metagenome</name>
    <dbReference type="NCBI Taxonomy" id="408172"/>
    <lineage>
        <taxon>unclassified sequences</taxon>
        <taxon>metagenomes</taxon>
        <taxon>ecological metagenomes</taxon>
    </lineage>
</organism>
<evidence type="ECO:0000256" key="5">
    <source>
        <dbReference type="SAM" id="Phobius"/>
    </source>
</evidence>
<evidence type="ECO:0000259" key="6">
    <source>
        <dbReference type="Pfam" id="PF03176"/>
    </source>
</evidence>
<feature type="transmembrane region" description="Helical" evidence="5">
    <location>
        <begin position="21"/>
        <end position="42"/>
    </location>
</feature>
<dbReference type="SUPFAM" id="SSF82866">
    <property type="entry name" value="Multidrug efflux transporter AcrB transmembrane domain"/>
    <property type="match status" value="1"/>
</dbReference>
<sequence length="300" mass="33995">VNHSIKTWFIRQSLDHSKRTIRIMVLLSLILITGLSGNILFVTKWLGEWILPEATAARIFHPAYSEFADQLPHLVIDEDVMKLLPQTIEERVTWENVRAEFGSTDMAFIAFGFQGKSVFDEKLLASLWDASRALEELPEIDEVMSISTADRMDGDEGFLEISSLQHSRNLTADDVRDIEQYLGKLPSLKKRMVGRHGDYVNIMIKPQTDIDNNILRDKMVDIADRFLSDYEIHYGGMPYVFGTIPALMLEDVLILMILGIGILLTVLAVNFRSSTAVKLVWGVIVISLLSMMGFMSWVVT</sequence>
<dbReference type="EMBL" id="UINC01080237">
    <property type="protein sequence ID" value="SVC22993.1"/>
    <property type="molecule type" value="Genomic_DNA"/>
</dbReference>
<evidence type="ECO:0000256" key="2">
    <source>
        <dbReference type="ARBA" id="ARBA00022692"/>
    </source>
</evidence>
<evidence type="ECO:0000256" key="3">
    <source>
        <dbReference type="ARBA" id="ARBA00022989"/>
    </source>
</evidence>
<feature type="non-terminal residue" evidence="7">
    <location>
        <position position="1"/>
    </location>
</feature>
<keyword evidence="4 5" id="KW-0472">Membrane</keyword>
<feature type="transmembrane region" description="Helical" evidence="5">
    <location>
        <begin position="279"/>
        <end position="299"/>
    </location>
</feature>
<gene>
    <name evidence="7" type="ORF">METZ01_LOCUS275847</name>
</gene>
<feature type="non-terminal residue" evidence="7">
    <location>
        <position position="300"/>
    </location>
</feature>
<proteinExistence type="predicted"/>
<dbReference type="Pfam" id="PF03176">
    <property type="entry name" value="MMPL"/>
    <property type="match status" value="1"/>
</dbReference>
<dbReference type="AlphaFoldDB" id="A0A382KHU8"/>
<evidence type="ECO:0000256" key="1">
    <source>
        <dbReference type="ARBA" id="ARBA00004141"/>
    </source>
</evidence>